<dbReference type="EMBL" id="JAYMGO010000020">
    <property type="protein sequence ID" value="KAL1253602.1"/>
    <property type="molecule type" value="Genomic_DNA"/>
</dbReference>
<protein>
    <recommendedName>
        <fullName evidence="9">Pre-mRNA processing factor 39</fullName>
    </recommendedName>
</protein>
<evidence type="ECO:0000256" key="2">
    <source>
        <dbReference type="ARBA" id="ARBA00022664"/>
    </source>
</evidence>
<feature type="compositionally biased region" description="Polar residues" evidence="6">
    <location>
        <begin position="50"/>
        <end position="70"/>
    </location>
</feature>
<dbReference type="Gene3D" id="1.25.40.10">
    <property type="entry name" value="Tetratricopeptide repeat domain"/>
    <property type="match status" value="2"/>
</dbReference>
<evidence type="ECO:0000256" key="1">
    <source>
        <dbReference type="ARBA" id="ARBA00004123"/>
    </source>
</evidence>
<organism evidence="7 8">
    <name type="scientific">Cirrhinus molitorella</name>
    <name type="common">mud carp</name>
    <dbReference type="NCBI Taxonomy" id="172907"/>
    <lineage>
        <taxon>Eukaryota</taxon>
        <taxon>Metazoa</taxon>
        <taxon>Chordata</taxon>
        <taxon>Craniata</taxon>
        <taxon>Vertebrata</taxon>
        <taxon>Euteleostomi</taxon>
        <taxon>Actinopterygii</taxon>
        <taxon>Neopterygii</taxon>
        <taxon>Teleostei</taxon>
        <taxon>Ostariophysi</taxon>
        <taxon>Cypriniformes</taxon>
        <taxon>Cyprinidae</taxon>
        <taxon>Labeoninae</taxon>
        <taxon>Labeonini</taxon>
        <taxon>Cirrhinus</taxon>
    </lineage>
</organism>
<sequence length="759" mass="86596">MEDSGEPMTGMLDTNAPDNGDAPAMEDAGADYGTDPTATDWTPPQPPSTNPESQEYEQIQQASALEQYQLYSMEHIKSAAENIDHTATAPDPSAESSEQQTESNGQHTEQDAVKQAGAGDSESPSNMELEDVPKDTAEAVETAEPAAETDATVAQEPTLPSEYERLSKVVEDNPEDFNGWVYLLQYVEQENHLVASRKAFDAFFLHYPYCYGYWKKYADIEKKHGYIHMADEVYRRGLQAIPLSVDLWLHYITFLRENQDTSDGEAENRIRASYEHAVLACGTDFRSDRLWEAYIAWETEQGKLANVTAVYDRILCIPTQLYSQHFQKFKEHVQSNNPKHFLSEEEFVQLRVELANANKPSGDDAPGEELPPGTEDLPDPAKRVTEIENMRHKVIETRQEMFNHNEHEVSKRWAFEEGIKRPYFHVKALEKTQLNNWREYLDFELENGTPERVVVLFERCLIACALYEEFWIKYAKYLESYSVEGVRHIFKKACTIHLPKKPTVHLLWAAFEEQQGSIDEARGILKAMEESVPGLAMARLRRVSLERRHGNMDEAEALLQDAIANGKNSSESSFYAVKLARQLVKVQKSIGKAKKVLLEAVEKDETNPKLYLNLLELEYSGDVQQNEAEIIACFDRALSSSMPLDQRITFSQRKVEFLEDFGSDINVLVAAYEHHQRLVTEQDSLKRKAENGSEEPDSKRQRTDDQSAASGQMMQDAQANHAGYNYNNWYQYNSWGGQNSWGQYGQYGQYNQYYPPPPT</sequence>
<reference evidence="7 8" key="1">
    <citation type="submission" date="2023-09" db="EMBL/GenBank/DDBJ databases">
        <authorList>
            <person name="Wang M."/>
        </authorList>
    </citation>
    <scope>NUCLEOTIDE SEQUENCE [LARGE SCALE GENOMIC DNA]</scope>
    <source>
        <strain evidence="7">GT-2023</strain>
        <tissue evidence="7">Liver</tissue>
    </source>
</reference>
<keyword evidence="5" id="KW-0539">Nucleus</keyword>
<dbReference type="SUPFAM" id="SSF48452">
    <property type="entry name" value="TPR-like"/>
    <property type="match status" value="2"/>
</dbReference>
<feature type="region of interest" description="Disordered" evidence="6">
    <location>
        <begin position="682"/>
        <end position="714"/>
    </location>
</feature>
<proteinExistence type="predicted"/>
<dbReference type="Pfam" id="PF23241">
    <property type="entry name" value="HAT_PRP39_C"/>
    <property type="match status" value="1"/>
</dbReference>
<dbReference type="PANTHER" id="PTHR17204:SF21">
    <property type="entry name" value="PRE-MRNA-PROCESSING FACTOR 39"/>
    <property type="match status" value="1"/>
</dbReference>
<evidence type="ECO:0008006" key="9">
    <source>
        <dbReference type="Google" id="ProtNLM"/>
    </source>
</evidence>
<feature type="compositionally biased region" description="Basic and acidic residues" evidence="6">
    <location>
        <begin position="74"/>
        <end position="84"/>
    </location>
</feature>
<feature type="compositionally biased region" description="Polar residues" evidence="6">
    <location>
        <begin position="94"/>
        <end position="107"/>
    </location>
</feature>
<evidence type="ECO:0000313" key="7">
    <source>
        <dbReference type="EMBL" id="KAL1253602.1"/>
    </source>
</evidence>
<evidence type="ECO:0000313" key="8">
    <source>
        <dbReference type="Proteomes" id="UP001558613"/>
    </source>
</evidence>
<name>A0ABR3LPQ3_9TELE</name>
<dbReference type="Proteomes" id="UP001558613">
    <property type="component" value="Unassembled WGS sequence"/>
</dbReference>
<dbReference type="InterPro" id="IPR003107">
    <property type="entry name" value="HAT"/>
</dbReference>
<keyword evidence="3" id="KW-0677">Repeat</keyword>
<comment type="caution">
    <text evidence="7">The sequence shown here is derived from an EMBL/GenBank/DDBJ whole genome shotgun (WGS) entry which is preliminary data.</text>
</comment>
<gene>
    <name evidence="7" type="ORF">QQF64_015831</name>
</gene>
<keyword evidence="8" id="KW-1185">Reference proteome</keyword>
<dbReference type="Pfam" id="PF23240">
    <property type="entry name" value="HAT_PRP39_N"/>
    <property type="match status" value="1"/>
</dbReference>
<accession>A0ABR3LPQ3</accession>
<feature type="region of interest" description="Disordered" evidence="6">
    <location>
        <begin position="1"/>
        <end position="160"/>
    </location>
</feature>
<dbReference type="InterPro" id="IPR011990">
    <property type="entry name" value="TPR-like_helical_dom_sf"/>
</dbReference>
<dbReference type="InterPro" id="IPR059164">
    <property type="entry name" value="HAT_PRP39_C"/>
</dbReference>
<dbReference type="SMART" id="SM00386">
    <property type="entry name" value="HAT"/>
    <property type="match status" value="7"/>
</dbReference>
<comment type="subcellular location">
    <subcellularLocation>
        <location evidence="1">Nucleus</location>
    </subcellularLocation>
</comment>
<evidence type="ECO:0000256" key="5">
    <source>
        <dbReference type="ARBA" id="ARBA00023242"/>
    </source>
</evidence>
<dbReference type="PANTHER" id="PTHR17204">
    <property type="entry name" value="PRE-MRNA PROCESSING PROTEIN PRP39-RELATED"/>
    <property type="match status" value="1"/>
</dbReference>
<feature type="compositionally biased region" description="Basic and acidic residues" evidence="6">
    <location>
        <begin position="682"/>
        <end position="705"/>
    </location>
</feature>
<keyword evidence="2" id="KW-0507">mRNA processing</keyword>
<feature type="region of interest" description="Disordered" evidence="6">
    <location>
        <begin position="357"/>
        <end position="380"/>
    </location>
</feature>
<evidence type="ECO:0000256" key="6">
    <source>
        <dbReference type="SAM" id="MobiDB-lite"/>
    </source>
</evidence>
<keyword evidence="4" id="KW-0508">mRNA splicing</keyword>
<feature type="compositionally biased region" description="Low complexity" evidence="6">
    <location>
        <begin position="139"/>
        <end position="154"/>
    </location>
</feature>
<evidence type="ECO:0000256" key="4">
    <source>
        <dbReference type="ARBA" id="ARBA00023187"/>
    </source>
</evidence>
<evidence type="ECO:0000256" key="3">
    <source>
        <dbReference type="ARBA" id="ARBA00022737"/>
    </source>
</evidence>